<dbReference type="AlphaFoldDB" id="A0A545UAN2"/>
<comment type="caution">
    <text evidence="2">The sequence shown here is derived from an EMBL/GenBank/DDBJ whole genome shotgun (WGS) entry which is preliminary data.</text>
</comment>
<keyword evidence="1" id="KW-0732">Signal</keyword>
<dbReference type="OrthoDB" id="277577at2"/>
<evidence type="ECO:0000313" key="3">
    <source>
        <dbReference type="Proteomes" id="UP000315439"/>
    </source>
</evidence>
<reference evidence="2 3" key="1">
    <citation type="submission" date="2019-07" db="EMBL/GenBank/DDBJ databases">
        <title>Draft genome for Aliikangiella sp. M105.</title>
        <authorList>
            <person name="Wang G."/>
        </authorList>
    </citation>
    <scope>NUCLEOTIDE SEQUENCE [LARGE SCALE GENOMIC DNA]</scope>
    <source>
        <strain evidence="2 3">M105</strain>
    </source>
</reference>
<accession>A0A545UAN2</accession>
<feature type="signal peptide" evidence="1">
    <location>
        <begin position="1"/>
        <end position="24"/>
    </location>
</feature>
<dbReference type="Pfam" id="PF13689">
    <property type="entry name" value="DUF4154"/>
    <property type="match status" value="1"/>
</dbReference>
<keyword evidence="3" id="KW-1185">Reference proteome</keyword>
<protein>
    <submittedName>
        <fullName evidence="2">YfiR family protein</fullName>
    </submittedName>
</protein>
<feature type="chain" id="PRO_5022197145" evidence="1">
    <location>
        <begin position="25"/>
        <end position="196"/>
    </location>
</feature>
<organism evidence="2 3">
    <name type="scientific">Aliikangiella coralliicola</name>
    <dbReference type="NCBI Taxonomy" id="2592383"/>
    <lineage>
        <taxon>Bacteria</taxon>
        <taxon>Pseudomonadati</taxon>
        <taxon>Pseudomonadota</taxon>
        <taxon>Gammaproteobacteria</taxon>
        <taxon>Oceanospirillales</taxon>
        <taxon>Pleioneaceae</taxon>
        <taxon>Aliikangiella</taxon>
    </lineage>
</organism>
<proteinExistence type="predicted"/>
<evidence type="ECO:0000313" key="2">
    <source>
        <dbReference type="EMBL" id="TQV86520.1"/>
    </source>
</evidence>
<dbReference type="EMBL" id="VIKS01000010">
    <property type="protein sequence ID" value="TQV86520.1"/>
    <property type="molecule type" value="Genomic_DNA"/>
</dbReference>
<name>A0A545UAN2_9GAMM</name>
<evidence type="ECO:0000256" key="1">
    <source>
        <dbReference type="SAM" id="SignalP"/>
    </source>
</evidence>
<dbReference type="Proteomes" id="UP000315439">
    <property type="component" value="Unassembled WGS sequence"/>
</dbReference>
<dbReference type="InterPro" id="IPR025293">
    <property type="entry name" value="YfiR/HmsC-like"/>
</dbReference>
<sequence length="196" mass="22595">MVCRLFNCCTALVILLMFCVQSTAAEQKAAAMKVAYLYYFSKFIIWPKDSFANTEHVNLCIGDVNKEVQYQLSTINNKKVKEYKLRVIHIGGIKENFNQEAIKEESSATQESLDLLNRCHIIFVSESMSQWFNENSERFPEYSLVVAEDEQVVNSVILLHMRGRKLSFEIDNELAVSKQLKISAKLLKLSRKRSEL</sequence>
<gene>
    <name evidence="2" type="ORF">FLL46_16555</name>
</gene>